<name>A0ABP7M7S2_9GAMM</name>
<evidence type="ECO:0000313" key="2">
    <source>
        <dbReference type="Proteomes" id="UP001501565"/>
    </source>
</evidence>
<dbReference type="Proteomes" id="UP001501565">
    <property type="component" value="Unassembled WGS sequence"/>
</dbReference>
<evidence type="ECO:0000313" key="1">
    <source>
        <dbReference type="EMBL" id="GAA3914161.1"/>
    </source>
</evidence>
<dbReference type="RefSeq" id="WP_344795317.1">
    <property type="nucleotide sequence ID" value="NZ_BAABBN010000004.1"/>
</dbReference>
<dbReference type="EMBL" id="BAABBN010000004">
    <property type="protein sequence ID" value="GAA3914161.1"/>
    <property type="molecule type" value="Genomic_DNA"/>
</dbReference>
<sequence length="82" mass="9237">MMDKNFDHCINIAFIAEEDKDYAAALSYLIKALKVARTPTENNQCQDAINICLNELESSCSHDEDLLVLRDHCLNLSASYLS</sequence>
<reference evidence="2" key="1">
    <citation type="journal article" date="2019" name="Int. J. Syst. Evol. Microbiol.">
        <title>The Global Catalogue of Microorganisms (GCM) 10K type strain sequencing project: providing services to taxonomists for standard genome sequencing and annotation.</title>
        <authorList>
            <consortium name="The Broad Institute Genomics Platform"/>
            <consortium name="The Broad Institute Genome Sequencing Center for Infectious Disease"/>
            <person name="Wu L."/>
            <person name="Ma J."/>
        </authorList>
    </citation>
    <scope>NUCLEOTIDE SEQUENCE [LARGE SCALE GENOMIC DNA]</scope>
    <source>
        <strain evidence="2">JCM 17551</strain>
    </source>
</reference>
<accession>A0ABP7M7S2</accession>
<gene>
    <name evidence="1" type="ORF">GCM10022277_05860</name>
</gene>
<keyword evidence="2" id="KW-1185">Reference proteome</keyword>
<organism evidence="1 2">
    <name type="scientific">Litoribacillus peritrichatus</name>
    <dbReference type="NCBI Taxonomy" id="718191"/>
    <lineage>
        <taxon>Bacteria</taxon>
        <taxon>Pseudomonadati</taxon>
        <taxon>Pseudomonadota</taxon>
        <taxon>Gammaproteobacteria</taxon>
        <taxon>Oceanospirillales</taxon>
        <taxon>Oceanospirillaceae</taxon>
        <taxon>Litoribacillus</taxon>
    </lineage>
</organism>
<proteinExistence type="predicted"/>
<protein>
    <submittedName>
        <fullName evidence="1">Uncharacterized protein</fullName>
    </submittedName>
</protein>
<comment type="caution">
    <text evidence="1">The sequence shown here is derived from an EMBL/GenBank/DDBJ whole genome shotgun (WGS) entry which is preliminary data.</text>
</comment>